<gene>
    <name evidence="2" type="ORF">E6K81_16955</name>
</gene>
<sequence>MQSRNDTKGQGGLTMTLRMRRRTRLWLRRLDRKTRDAELRVRCRVLLKVAAGKTRNAAAREVGCVPSTAVRIVARFEAQGEAALLDGRSENGRPKVDDDVKAGICQILEQSPPNFGFPRPTWTLELLARVIQQGLQVELSVGHLWKVLRRLRVHWGRPRPIVRCPWKAAHRAARIASLRRLAHTRRAGEVVLYVDEVDLHLNPKIGPDWMLPGTQREVVTPGQNEKRHLAGAYDPTHQRLVYVTGDRKATWLFLNLLRALLDAYRWARRIHLILDNYVIHKSRLTQAWLGRHGARLRLHFLPPYCPSENKIERLWLDLHANVTRNHRCRTIDELLRAVHGYLARRFDLAQVIAYAA</sequence>
<comment type="caution">
    <text evidence="2">The sequence shown here is derived from an EMBL/GenBank/DDBJ whole genome shotgun (WGS) entry which is preliminary data.</text>
</comment>
<feature type="domain" description="Tc1-like transposase DDE" evidence="1">
    <location>
        <begin position="191"/>
        <end position="334"/>
    </location>
</feature>
<dbReference type="Pfam" id="PF13358">
    <property type="entry name" value="DDE_3"/>
    <property type="match status" value="1"/>
</dbReference>
<dbReference type="InterPro" id="IPR036397">
    <property type="entry name" value="RNaseH_sf"/>
</dbReference>
<evidence type="ECO:0000313" key="2">
    <source>
        <dbReference type="EMBL" id="TMQ67811.1"/>
    </source>
</evidence>
<dbReference type="EMBL" id="VBPB01000411">
    <property type="protein sequence ID" value="TMQ67811.1"/>
    <property type="molecule type" value="Genomic_DNA"/>
</dbReference>
<protein>
    <submittedName>
        <fullName evidence="2">IS630 family transposase</fullName>
    </submittedName>
</protein>
<dbReference type="NCBIfam" id="NF033545">
    <property type="entry name" value="transpos_IS630"/>
    <property type="match status" value="1"/>
</dbReference>
<dbReference type="InterPro" id="IPR038717">
    <property type="entry name" value="Tc1-like_DDE_dom"/>
</dbReference>
<dbReference type="Pfam" id="PF13551">
    <property type="entry name" value="HTH_29"/>
    <property type="match status" value="1"/>
</dbReference>
<evidence type="ECO:0000313" key="3">
    <source>
        <dbReference type="Proteomes" id="UP000319771"/>
    </source>
</evidence>
<dbReference type="Gene3D" id="3.30.420.10">
    <property type="entry name" value="Ribonuclease H-like superfamily/Ribonuclease H"/>
    <property type="match status" value="1"/>
</dbReference>
<proteinExistence type="predicted"/>
<organism evidence="2 3">
    <name type="scientific">Eiseniibacteriota bacterium</name>
    <dbReference type="NCBI Taxonomy" id="2212470"/>
    <lineage>
        <taxon>Bacteria</taxon>
        <taxon>Candidatus Eiseniibacteriota</taxon>
    </lineage>
</organism>
<accession>A0A538TW40</accession>
<evidence type="ECO:0000259" key="1">
    <source>
        <dbReference type="Pfam" id="PF13358"/>
    </source>
</evidence>
<dbReference type="InterPro" id="IPR009057">
    <property type="entry name" value="Homeodomain-like_sf"/>
</dbReference>
<dbReference type="InterPro" id="IPR047655">
    <property type="entry name" value="Transpos_IS630-like"/>
</dbReference>
<name>A0A538TW40_UNCEI</name>
<dbReference type="SUPFAM" id="SSF46689">
    <property type="entry name" value="Homeodomain-like"/>
    <property type="match status" value="1"/>
</dbReference>
<dbReference type="Proteomes" id="UP000319771">
    <property type="component" value="Unassembled WGS sequence"/>
</dbReference>
<dbReference type="GO" id="GO:0003676">
    <property type="term" value="F:nucleic acid binding"/>
    <property type="evidence" value="ECO:0007669"/>
    <property type="project" value="InterPro"/>
</dbReference>
<dbReference type="AlphaFoldDB" id="A0A538TW40"/>
<reference evidence="2 3" key="1">
    <citation type="journal article" date="2019" name="Nat. Microbiol.">
        <title>Mediterranean grassland soil C-N compound turnover is dependent on rainfall and depth, and is mediated by genomically divergent microorganisms.</title>
        <authorList>
            <person name="Diamond S."/>
            <person name="Andeer P.F."/>
            <person name="Li Z."/>
            <person name="Crits-Christoph A."/>
            <person name="Burstein D."/>
            <person name="Anantharaman K."/>
            <person name="Lane K.R."/>
            <person name="Thomas B.C."/>
            <person name="Pan C."/>
            <person name="Northen T.R."/>
            <person name="Banfield J.F."/>
        </authorList>
    </citation>
    <scope>NUCLEOTIDE SEQUENCE [LARGE SCALE GENOMIC DNA]</scope>
    <source>
        <strain evidence="2">WS_11</strain>
    </source>
</reference>